<reference evidence="2" key="1">
    <citation type="submission" date="2022-01" db="EMBL/GenBank/DDBJ databases">
        <authorList>
            <person name="Wang Y."/>
        </authorList>
    </citation>
    <scope>NUCLEOTIDE SEQUENCE</scope>
    <source>
        <strain evidence="2">WB101</strain>
    </source>
</reference>
<keyword evidence="1" id="KW-1133">Transmembrane helix</keyword>
<sequence length="153" mass="17193">MKQYFHINIEHKSRERRILNALLALVTGILTLTYPNFLYLIAGGYLIALGLVFMYARTPAIIAAFPMITGVLIFVFPEVIPITFAVFLGFFGVILLMAFQFSIMGFLTLIIAVLIIMNPDSVAYFIAAFLLLYGATNVIKYFQNPRDRSGLVQ</sequence>
<accession>A0ABS9KCK7</accession>
<name>A0ABS9KCK7_9BACT</name>
<feature type="transmembrane region" description="Helical" evidence="1">
    <location>
        <begin position="83"/>
        <end position="116"/>
    </location>
</feature>
<evidence type="ECO:0000313" key="2">
    <source>
        <dbReference type="EMBL" id="MCG2588570.1"/>
    </source>
</evidence>
<evidence type="ECO:0000256" key="1">
    <source>
        <dbReference type="SAM" id="Phobius"/>
    </source>
</evidence>
<protein>
    <submittedName>
        <fullName evidence="2">Uncharacterized protein</fullName>
    </submittedName>
</protein>
<dbReference type="RefSeq" id="WP_237853410.1">
    <property type="nucleotide sequence ID" value="NZ_JAKLWS010000008.1"/>
</dbReference>
<keyword evidence="3" id="KW-1185">Reference proteome</keyword>
<dbReference type="Proteomes" id="UP001165366">
    <property type="component" value="Unassembled WGS sequence"/>
</dbReference>
<dbReference type="EMBL" id="JAKLWS010000008">
    <property type="protein sequence ID" value="MCG2588570.1"/>
    <property type="molecule type" value="Genomic_DNA"/>
</dbReference>
<keyword evidence="1" id="KW-0472">Membrane</keyword>
<organism evidence="2 3">
    <name type="scientific">Rhodohalobacter sulfatireducens</name>
    <dbReference type="NCBI Taxonomy" id="2911366"/>
    <lineage>
        <taxon>Bacteria</taxon>
        <taxon>Pseudomonadati</taxon>
        <taxon>Balneolota</taxon>
        <taxon>Balneolia</taxon>
        <taxon>Balneolales</taxon>
        <taxon>Balneolaceae</taxon>
        <taxon>Rhodohalobacter</taxon>
    </lineage>
</organism>
<evidence type="ECO:0000313" key="3">
    <source>
        <dbReference type="Proteomes" id="UP001165366"/>
    </source>
</evidence>
<gene>
    <name evidence="2" type="ORF">L6773_08345</name>
</gene>
<feature type="transmembrane region" description="Helical" evidence="1">
    <location>
        <begin position="54"/>
        <end position="76"/>
    </location>
</feature>
<keyword evidence="1" id="KW-0812">Transmembrane</keyword>
<reference evidence="2" key="2">
    <citation type="submission" date="2024-05" db="EMBL/GenBank/DDBJ databases">
        <title>Rhodohalobacter halophilus gen. nov., sp. nov., a moderately halophilic member of the family Balneolaceae.</title>
        <authorList>
            <person name="Xia J."/>
        </authorList>
    </citation>
    <scope>NUCLEOTIDE SEQUENCE</scope>
    <source>
        <strain evidence="2">WB101</strain>
    </source>
</reference>
<comment type="caution">
    <text evidence="2">The sequence shown here is derived from an EMBL/GenBank/DDBJ whole genome shotgun (WGS) entry which is preliminary data.</text>
</comment>
<proteinExistence type="predicted"/>
<feature type="transmembrane region" description="Helical" evidence="1">
    <location>
        <begin position="21"/>
        <end position="48"/>
    </location>
</feature>